<keyword evidence="3" id="KW-1185">Reference proteome</keyword>
<dbReference type="EMBL" id="CP091139">
    <property type="protein sequence ID" value="UUT34788.1"/>
    <property type="molecule type" value="Genomic_DNA"/>
</dbReference>
<feature type="region of interest" description="Disordered" evidence="1">
    <location>
        <begin position="56"/>
        <end position="75"/>
    </location>
</feature>
<proteinExistence type="predicted"/>
<feature type="compositionally biased region" description="Basic and acidic residues" evidence="1">
    <location>
        <begin position="64"/>
        <end position="75"/>
    </location>
</feature>
<dbReference type="Proteomes" id="UP001054811">
    <property type="component" value="Chromosome"/>
</dbReference>
<evidence type="ECO:0000313" key="2">
    <source>
        <dbReference type="EMBL" id="UUT34788.1"/>
    </source>
</evidence>
<sequence>MIHEAGGPVAMMRASTLGPFQIPGIPAEFTNWRDEVRAWRHGVALLEQSYHMTELQAARQRGHPVPEDTRRQPAR</sequence>
<accession>A0ABY5NI16</accession>
<name>A0ABY5NI16_9MICO</name>
<reference evidence="2" key="1">
    <citation type="submission" date="2022-01" db="EMBL/GenBank/DDBJ databases">
        <title>Microbacterium eymi and Microbacterium rhizovicinus sp. nov., isolated from the rhizospheric soil of Elymus tsukushiensis, a plant native to the Dokdo Islands, Republic of Korea.</title>
        <authorList>
            <person name="Hwang Y.J."/>
        </authorList>
    </citation>
    <scope>NUCLEOTIDE SEQUENCE</scope>
    <source>
        <strain evidence="2">KUDC0405</strain>
    </source>
</reference>
<gene>
    <name evidence="2" type="ORF">L2X98_30520</name>
</gene>
<protein>
    <submittedName>
        <fullName evidence="2">Uncharacterized protein</fullName>
    </submittedName>
</protein>
<evidence type="ECO:0000313" key="3">
    <source>
        <dbReference type="Proteomes" id="UP001054811"/>
    </source>
</evidence>
<dbReference type="RefSeq" id="WP_259611314.1">
    <property type="nucleotide sequence ID" value="NZ_CP091139.2"/>
</dbReference>
<evidence type="ECO:0000256" key="1">
    <source>
        <dbReference type="SAM" id="MobiDB-lite"/>
    </source>
</evidence>
<organism evidence="2 3">
    <name type="scientific">Microbacterium elymi</name>
    <dbReference type="NCBI Taxonomy" id="2909587"/>
    <lineage>
        <taxon>Bacteria</taxon>
        <taxon>Bacillati</taxon>
        <taxon>Actinomycetota</taxon>
        <taxon>Actinomycetes</taxon>
        <taxon>Micrococcales</taxon>
        <taxon>Microbacteriaceae</taxon>
        <taxon>Microbacterium</taxon>
    </lineage>
</organism>